<keyword evidence="2" id="KW-1185">Reference proteome</keyword>
<evidence type="ECO:0000313" key="1">
    <source>
        <dbReference type="EMBL" id="KHG07546.1"/>
    </source>
</evidence>
<dbReference type="AlphaFoldDB" id="A0A0B0N8W3"/>
<name>A0A0B0N8W3_GOSAR</name>
<reference evidence="2" key="1">
    <citation type="submission" date="2014-09" db="EMBL/GenBank/DDBJ databases">
        <authorList>
            <person name="Mudge J."/>
            <person name="Ramaraj T."/>
            <person name="Lindquist I.E."/>
            <person name="Bharti A.K."/>
            <person name="Sundararajan A."/>
            <person name="Cameron C.T."/>
            <person name="Woodward J.E."/>
            <person name="May G.D."/>
            <person name="Brubaker C."/>
            <person name="Broadhvest J."/>
            <person name="Wilkins T.A."/>
        </authorList>
    </citation>
    <scope>NUCLEOTIDE SEQUENCE</scope>
    <source>
        <strain evidence="2">cv. AKA8401</strain>
    </source>
</reference>
<gene>
    <name evidence="1" type="ORF">F383_34473</name>
</gene>
<dbReference type="Proteomes" id="UP000032142">
    <property type="component" value="Unassembled WGS sequence"/>
</dbReference>
<protein>
    <submittedName>
        <fullName evidence="1">Cytochrome b6</fullName>
    </submittedName>
</protein>
<proteinExistence type="predicted"/>
<accession>A0A0B0N8W3</accession>
<organism evidence="1 2">
    <name type="scientific">Gossypium arboreum</name>
    <name type="common">Tree cotton</name>
    <name type="synonym">Gossypium nanking</name>
    <dbReference type="NCBI Taxonomy" id="29729"/>
    <lineage>
        <taxon>Eukaryota</taxon>
        <taxon>Viridiplantae</taxon>
        <taxon>Streptophyta</taxon>
        <taxon>Embryophyta</taxon>
        <taxon>Tracheophyta</taxon>
        <taxon>Spermatophyta</taxon>
        <taxon>Magnoliopsida</taxon>
        <taxon>eudicotyledons</taxon>
        <taxon>Gunneridae</taxon>
        <taxon>Pentapetalae</taxon>
        <taxon>rosids</taxon>
        <taxon>malvids</taxon>
        <taxon>Malvales</taxon>
        <taxon>Malvaceae</taxon>
        <taxon>Malvoideae</taxon>
        <taxon>Gossypium</taxon>
    </lineage>
</organism>
<comment type="caution">
    <text evidence="1">The sequence shown here is derived from an EMBL/GenBank/DDBJ whole genome shotgun (WGS) entry which is preliminary data.</text>
</comment>
<sequence>MGILRRNDFVKCIFDSDIEATVSSKIVEDQHYTIELYFGYVLNDQKKWPVLRSFGKFKHEMNNVCFGIETGLNWCANMLVLLLLGSSTAKAHGRVLWPYEQVNMYALF</sequence>
<dbReference type="EMBL" id="JRRC01476703">
    <property type="protein sequence ID" value="KHG07546.1"/>
    <property type="molecule type" value="Genomic_DNA"/>
</dbReference>
<evidence type="ECO:0000313" key="2">
    <source>
        <dbReference type="Proteomes" id="UP000032142"/>
    </source>
</evidence>